<dbReference type="PANTHER" id="PTHR15154:SF2">
    <property type="entry name" value="HAMARTIN"/>
    <property type="match status" value="1"/>
</dbReference>
<evidence type="ECO:0000313" key="2">
    <source>
        <dbReference type="EMBL" id="KAF7493343.1"/>
    </source>
</evidence>
<reference evidence="2" key="2">
    <citation type="submission" date="2020-01" db="EMBL/GenBank/DDBJ databases">
        <authorList>
            <person name="Korhonen P.K.K."/>
            <person name="Guangxu M.G."/>
            <person name="Wang T.W."/>
            <person name="Stroehlein A.J.S."/>
            <person name="Young N.D."/>
            <person name="Ang C.-S.A."/>
            <person name="Fernando D.W.F."/>
            <person name="Lu H.L."/>
            <person name="Taylor S.T."/>
            <person name="Ehtesham M.E.M."/>
            <person name="Najaraj S.H.N."/>
            <person name="Harsha G.H.G."/>
            <person name="Madugundu A.M."/>
            <person name="Renuse S.R."/>
            <person name="Holt D.H."/>
            <person name="Pandey A.P."/>
            <person name="Papenfuss A.P."/>
            <person name="Gasser R.B.G."/>
            <person name="Fischer K.F."/>
        </authorList>
    </citation>
    <scope>NUCLEOTIDE SEQUENCE</scope>
    <source>
        <strain evidence="2">SSS_KF_BRIS2020</strain>
    </source>
</reference>
<protein>
    <submittedName>
        <fullName evidence="2">Hamartin</fullName>
    </submittedName>
</protein>
<feature type="compositionally biased region" description="Low complexity" evidence="1">
    <location>
        <begin position="451"/>
        <end position="462"/>
    </location>
</feature>
<dbReference type="OrthoDB" id="6022054at2759"/>
<keyword evidence="4" id="KW-1185">Reference proteome</keyword>
<organism evidence="2">
    <name type="scientific">Sarcoptes scabiei</name>
    <name type="common">Itch mite</name>
    <name type="synonym">Acarus scabiei</name>
    <dbReference type="NCBI Taxonomy" id="52283"/>
    <lineage>
        <taxon>Eukaryota</taxon>
        <taxon>Metazoa</taxon>
        <taxon>Ecdysozoa</taxon>
        <taxon>Arthropoda</taxon>
        <taxon>Chelicerata</taxon>
        <taxon>Arachnida</taxon>
        <taxon>Acari</taxon>
        <taxon>Acariformes</taxon>
        <taxon>Sarcoptiformes</taxon>
        <taxon>Astigmata</taxon>
        <taxon>Psoroptidia</taxon>
        <taxon>Sarcoptoidea</taxon>
        <taxon>Sarcoptidae</taxon>
        <taxon>Sarcoptinae</taxon>
        <taxon>Sarcoptes</taxon>
    </lineage>
</organism>
<gene>
    <name evidence="2" type="ORF">SSS_1142</name>
</gene>
<evidence type="ECO:0000256" key="1">
    <source>
        <dbReference type="SAM" id="MobiDB-lite"/>
    </source>
</evidence>
<dbReference type="PANTHER" id="PTHR15154">
    <property type="entry name" value="HAMARTIN"/>
    <property type="match status" value="1"/>
</dbReference>
<dbReference type="GO" id="GO:0032007">
    <property type="term" value="P:negative regulation of TOR signaling"/>
    <property type="evidence" value="ECO:0007669"/>
    <property type="project" value="TreeGrafter"/>
</dbReference>
<dbReference type="AlphaFoldDB" id="A0A834RH76"/>
<dbReference type="EMBL" id="WVUK01000056">
    <property type="protein sequence ID" value="KAF7493343.1"/>
    <property type="molecule type" value="Genomic_DNA"/>
</dbReference>
<evidence type="ECO:0000313" key="4">
    <source>
        <dbReference type="Proteomes" id="UP000070412"/>
    </source>
</evidence>
<feature type="region of interest" description="Disordered" evidence="1">
    <location>
        <begin position="448"/>
        <end position="471"/>
    </location>
</feature>
<dbReference type="GO" id="GO:0051726">
    <property type="term" value="P:regulation of cell cycle"/>
    <property type="evidence" value="ECO:0007669"/>
    <property type="project" value="TreeGrafter"/>
</dbReference>
<reference evidence="4" key="1">
    <citation type="journal article" date="2020" name="PLoS Negl. Trop. Dis.">
        <title>High-quality nuclear genome for Sarcoptes scabiei-A critical resource for a neglected parasite.</title>
        <authorList>
            <person name="Korhonen P.K."/>
            <person name="Gasser R.B."/>
            <person name="Ma G."/>
            <person name="Wang T."/>
            <person name="Stroehlein A.J."/>
            <person name="Young N.D."/>
            <person name="Ang C.S."/>
            <person name="Fernando D.D."/>
            <person name="Lu H.C."/>
            <person name="Taylor S."/>
            <person name="Reynolds S.L."/>
            <person name="Mofiz E."/>
            <person name="Najaraj S.H."/>
            <person name="Gowda H."/>
            <person name="Madugundu A."/>
            <person name="Renuse S."/>
            <person name="Holt D."/>
            <person name="Pandey A."/>
            <person name="Papenfuss A.T."/>
            <person name="Fischer K."/>
        </authorList>
    </citation>
    <scope>NUCLEOTIDE SEQUENCE [LARGE SCALE GENOMIC DNA]</scope>
</reference>
<sequence>MTNHNHSNNPVHQNSYQNNACGSKQQLWYELLSKVQKVSHKDFELLFNQIIEFLDENISNSTDKQYKESCIEKLVDIYLQTFSDRIFKILTSISSPLDECLLNTLMKKININGTSLEKRFNVFILISEIIHRSPSWLPNIINRSLLNWFFQILKNEQEIVILAISALILVELMAALPCHMSQCLDDIFRSKADIEKCLRRIAVFLRLYAMYPCNFLHFLKTNYGIGCNNKESCLVYVEIIEPMLAKIRFHPLLITSSKDQECDKSRWFYKEPHDILDECSQYSIDPVESTFFDFELSDLYRLFRKNEDGGDEEDDKSSPLMDDDDDENVEENFDSIYDQNSDSIFSELARQTESKKDINDVDLAKRRLNNPKTNSESAQEAIILSKKVSQTCAAPSCSMVDHRIDQQQNNLIKPVAVSAAENSFSSSSSKNPRANFQIKKQCFSPFKPINDSSEISDFSFDETSSDKKWID</sequence>
<feature type="region of interest" description="Disordered" evidence="1">
    <location>
        <begin position="307"/>
        <end position="328"/>
    </location>
</feature>
<feature type="compositionally biased region" description="Acidic residues" evidence="1">
    <location>
        <begin position="309"/>
        <end position="328"/>
    </location>
</feature>
<name>A0A834RH76_SARSC</name>
<dbReference type="GO" id="GO:0033596">
    <property type="term" value="C:TSC1-TSC2 complex"/>
    <property type="evidence" value="ECO:0007669"/>
    <property type="project" value="TreeGrafter"/>
</dbReference>
<proteinExistence type="predicted"/>
<reference evidence="3" key="3">
    <citation type="submission" date="2022-06" db="UniProtKB">
        <authorList>
            <consortium name="EnsemblMetazoa"/>
        </authorList>
    </citation>
    <scope>IDENTIFICATION</scope>
</reference>
<dbReference type="Pfam" id="PF04388">
    <property type="entry name" value="Hamartin"/>
    <property type="match status" value="2"/>
</dbReference>
<dbReference type="Proteomes" id="UP000070412">
    <property type="component" value="Unassembled WGS sequence"/>
</dbReference>
<dbReference type="SUPFAM" id="SSF48371">
    <property type="entry name" value="ARM repeat"/>
    <property type="match status" value="1"/>
</dbReference>
<evidence type="ECO:0000313" key="3">
    <source>
        <dbReference type="EnsemblMetazoa" id="KAF7493343.1"/>
    </source>
</evidence>
<dbReference type="EnsemblMetazoa" id="SSS_1142s_mrna">
    <property type="protein sequence ID" value="KAF7493343.1"/>
    <property type="gene ID" value="SSS_1142"/>
</dbReference>
<dbReference type="InterPro" id="IPR007483">
    <property type="entry name" value="Hamartin"/>
</dbReference>
<accession>A0A834RH76</accession>
<dbReference type="InterPro" id="IPR016024">
    <property type="entry name" value="ARM-type_fold"/>
</dbReference>